<dbReference type="HAMAP" id="MF_01152">
    <property type="entry name" value="DnaJ"/>
    <property type="match status" value="1"/>
</dbReference>
<dbReference type="GO" id="GO:0042026">
    <property type="term" value="P:protein refolding"/>
    <property type="evidence" value="ECO:0007669"/>
    <property type="project" value="TreeGrafter"/>
</dbReference>
<dbReference type="GO" id="GO:0006260">
    <property type="term" value="P:DNA replication"/>
    <property type="evidence" value="ECO:0007669"/>
    <property type="project" value="UniProtKB-KW"/>
</dbReference>
<feature type="domain" description="J" evidence="17">
    <location>
        <begin position="5"/>
        <end position="70"/>
    </location>
</feature>
<dbReference type="NCBIfam" id="NF008035">
    <property type="entry name" value="PRK10767.1"/>
    <property type="match status" value="1"/>
</dbReference>
<evidence type="ECO:0000313" key="19">
    <source>
        <dbReference type="EMBL" id="AIK96184.1"/>
    </source>
</evidence>
<dbReference type="GO" id="GO:0005737">
    <property type="term" value="C:cytoplasm"/>
    <property type="evidence" value="ECO:0007669"/>
    <property type="project" value="UniProtKB-SubCell"/>
</dbReference>
<feature type="binding site" evidence="14">
    <location>
        <position position="168"/>
    </location>
    <ligand>
        <name>Zn(2+)</name>
        <dbReference type="ChEBI" id="CHEBI:29105"/>
        <label>2</label>
    </ligand>
</feature>
<dbReference type="InterPro" id="IPR008971">
    <property type="entry name" value="HSP40/DnaJ_pept-bd"/>
</dbReference>
<dbReference type="Pfam" id="PF00226">
    <property type="entry name" value="DnaJ"/>
    <property type="match status" value="1"/>
</dbReference>
<dbReference type="PANTHER" id="PTHR43096">
    <property type="entry name" value="DNAJ HOMOLOG 1, MITOCHONDRIAL-RELATED"/>
    <property type="match status" value="1"/>
</dbReference>
<dbReference type="STRING" id="91604.ID47_04645"/>
<dbReference type="InterPro" id="IPR001305">
    <property type="entry name" value="HSP_DnaJ_Cys-rich_dom"/>
</dbReference>
<evidence type="ECO:0000259" key="17">
    <source>
        <dbReference type="PROSITE" id="PS50076"/>
    </source>
</evidence>
<name>A0A077AVV7_9PROT</name>
<dbReference type="CDD" id="cd10747">
    <property type="entry name" value="DnaJ_C"/>
    <property type="match status" value="1"/>
</dbReference>
<dbReference type="Proteomes" id="UP000028926">
    <property type="component" value="Chromosome"/>
</dbReference>
<dbReference type="FunFam" id="1.10.287.110:FF:000034">
    <property type="entry name" value="Chaperone protein DnaJ"/>
    <property type="match status" value="1"/>
</dbReference>
<dbReference type="InterPro" id="IPR002939">
    <property type="entry name" value="DnaJ_C"/>
</dbReference>
<dbReference type="SMART" id="SM00271">
    <property type="entry name" value="DnaJ"/>
    <property type="match status" value="1"/>
</dbReference>
<keyword evidence="4 14" id="KW-0235">DNA replication</keyword>
<keyword evidence="6 14" id="KW-0677">Repeat</keyword>
<dbReference type="InterPro" id="IPR018253">
    <property type="entry name" value="DnaJ_domain_CS"/>
</dbReference>
<comment type="similarity">
    <text evidence="12 14">Belongs to the DnaJ family.</text>
</comment>
<dbReference type="RefSeq" id="WP_038464297.1">
    <property type="nucleotide sequence ID" value="NZ_CP008941.1"/>
</dbReference>
<dbReference type="Gene3D" id="6.20.20.10">
    <property type="match status" value="2"/>
</dbReference>
<dbReference type="SUPFAM" id="SSF57938">
    <property type="entry name" value="DnaJ/Hsp40 cysteine-rich domain"/>
    <property type="match status" value="1"/>
</dbReference>
<evidence type="ECO:0000256" key="4">
    <source>
        <dbReference type="ARBA" id="ARBA00022705"/>
    </source>
</evidence>
<evidence type="ECO:0000256" key="6">
    <source>
        <dbReference type="ARBA" id="ARBA00022737"/>
    </source>
</evidence>
<feature type="binding site" evidence="14">
    <location>
        <position position="193"/>
    </location>
    <ligand>
        <name>Zn(2+)</name>
        <dbReference type="ChEBI" id="CHEBI:29105"/>
        <label>2</label>
    </ligand>
</feature>
<dbReference type="AlphaFoldDB" id="A0A077AVV7"/>
<dbReference type="GO" id="GO:0005524">
    <property type="term" value="F:ATP binding"/>
    <property type="evidence" value="ECO:0007669"/>
    <property type="project" value="InterPro"/>
</dbReference>
<keyword evidence="20" id="KW-1185">Reference proteome</keyword>
<feature type="binding site" evidence="14">
    <location>
        <position position="204"/>
    </location>
    <ligand>
        <name>Zn(2+)</name>
        <dbReference type="ChEBI" id="CHEBI:29105"/>
        <label>1</label>
    </ligand>
</feature>
<evidence type="ECO:0000256" key="11">
    <source>
        <dbReference type="ARBA" id="ARBA00053423"/>
    </source>
</evidence>
<reference evidence="19 20" key="1">
    <citation type="submission" date="2014-07" db="EMBL/GenBank/DDBJ databases">
        <title>Comparative genomic insights into amoeba endosymbionts belonging to the families of Holosporaceae and Candidatus Midichloriaceae within Rickettsiales.</title>
        <authorList>
            <person name="Wang Z."/>
            <person name="Wu M."/>
        </authorList>
    </citation>
    <scope>NUCLEOTIDE SEQUENCE [LARGE SCALE GENOMIC DNA]</scope>
    <source>
        <strain evidence="19">PRA3</strain>
    </source>
</reference>
<evidence type="ECO:0000256" key="3">
    <source>
        <dbReference type="ARBA" id="ARBA00022490"/>
    </source>
</evidence>
<comment type="subunit">
    <text evidence="2 14">Homodimer.</text>
</comment>
<evidence type="ECO:0000256" key="12">
    <source>
        <dbReference type="ARBA" id="ARBA00061004"/>
    </source>
</evidence>
<dbReference type="PANTHER" id="PTHR43096:SF48">
    <property type="entry name" value="CHAPERONE PROTEIN DNAJ"/>
    <property type="match status" value="1"/>
</dbReference>
<dbReference type="PRINTS" id="PR00625">
    <property type="entry name" value="JDOMAIN"/>
</dbReference>
<evidence type="ECO:0000256" key="8">
    <source>
        <dbReference type="ARBA" id="ARBA00022833"/>
    </source>
</evidence>
<keyword evidence="7 14" id="KW-0863">Zinc-finger</keyword>
<dbReference type="Pfam" id="PF00684">
    <property type="entry name" value="DnaJ_CXXCXGXG"/>
    <property type="match status" value="1"/>
</dbReference>
<evidence type="ECO:0000256" key="9">
    <source>
        <dbReference type="ARBA" id="ARBA00023016"/>
    </source>
</evidence>
<dbReference type="HOGENOM" id="CLU_017633_0_7_5"/>
<dbReference type="EMBL" id="CP008941">
    <property type="protein sequence ID" value="AIK96184.1"/>
    <property type="molecule type" value="Genomic_DNA"/>
</dbReference>
<evidence type="ECO:0000256" key="5">
    <source>
        <dbReference type="ARBA" id="ARBA00022723"/>
    </source>
</evidence>
<dbReference type="FunFam" id="2.60.260.20:FF:000004">
    <property type="entry name" value="Molecular chaperone DnaJ"/>
    <property type="match status" value="1"/>
</dbReference>
<feature type="binding site" evidence="14">
    <location>
        <position position="154"/>
    </location>
    <ligand>
        <name>Zn(2+)</name>
        <dbReference type="ChEBI" id="CHEBI:29105"/>
        <label>1</label>
    </ligand>
</feature>
<dbReference type="SUPFAM" id="SSF49493">
    <property type="entry name" value="HSP40/DnaJ peptide-binding domain"/>
    <property type="match status" value="2"/>
</dbReference>
<dbReference type="InterPro" id="IPR012724">
    <property type="entry name" value="DnaJ"/>
</dbReference>
<keyword evidence="8 14" id="KW-0862">Zinc</keyword>
<feature type="binding site" evidence="14">
    <location>
        <position position="151"/>
    </location>
    <ligand>
        <name>Zn(2+)</name>
        <dbReference type="ChEBI" id="CHEBI:29105"/>
        <label>1</label>
    </ligand>
</feature>
<dbReference type="PROSITE" id="PS51188">
    <property type="entry name" value="ZF_CR"/>
    <property type="match status" value="1"/>
</dbReference>
<comment type="function">
    <text evidence="11 14">Participates actively in the response to hyperosmotic and heat shock by preventing the aggregation of stress-denatured proteins and by disaggregating proteins, also in an autonomous, DnaK-independent fashion. Unfolded proteins bind initially to DnaJ; upon interaction with the DnaJ-bound protein, DnaK hydrolyzes its bound ATP, resulting in the formation of a stable complex. GrpE releases ADP from DnaK; ATP binding to DnaK triggers the release of the substrate protein, thus completing the reaction cycle. Several rounds of ATP-dependent interactions between DnaJ, DnaK and GrpE are required for fully efficient folding. Also involved, together with DnaK and GrpE, in the DNA replication of plasmids through activation of initiation proteins.</text>
</comment>
<evidence type="ECO:0000256" key="10">
    <source>
        <dbReference type="ARBA" id="ARBA00023186"/>
    </source>
</evidence>
<dbReference type="InterPro" id="IPR001623">
    <property type="entry name" value="DnaJ_domain"/>
</dbReference>
<evidence type="ECO:0000256" key="2">
    <source>
        <dbReference type="ARBA" id="ARBA00011738"/>
    </source>
</evidence>
<proteinExistence type="inferred from homology"/>
<keyword evidence="10 14" id="KW-0143">Chaperone</keyword>
<keyword evidence="3 14" id="KW-0963">Cytoplasm</keyword>
<dbReference type="InterPro" id="IPR036869">
    <property type="entry name" value="J_dom_sf"/>
</dbReference>
<dbReference type="CDD" id="cd06257">
    <property type="entry name" value="DnaJ"/>
    <property type="match status" value="1"/>
</dbReference>
<feature type="repeat" description="CXXCXGXG motif" evidence="14">
    <location>
        <begin position="204"/>
        <end position="211"/>
    </location>
</feature>
<dbReference type="Pfam" id="PF01556">
    <property type="entry name" value="DnaJ_C"/>
    <property type="match status" value="1"/>
</dbReference>
<dbReference type="GO" id="GO:0008270">
    <property type="term" value="F:zinc ion binding"/>
    <property type="evidence" value="ECO:0007669"/>
    <property type="project" value="UniProtKB-UniRule"/>
</dbReference>
<dbReference type="GO" id="GO:0051082">
    <property type="term" value="F:unfolded protein binding"/>
    <property type="evidence" value="ECO:0007669"/>
    <property type="project" value="UniProtKB-UniRule"/>
</dbReference>
<evidence type="ECO:0000256" key="1">
    <source>
        <dbReference type="ARBA" id="ARBA00004496"/>
    </source>
</evidence>
<evidence type="ECO:0000256" key="7">
    <source>
        <dbReference type="ARBA" id="ARBA00022771"/>
    </source>
</evidence>
<dbReference type="PROSITE" id="PS00636">
    <property type="entry name" value="DNAJ_1"/>
    <property type="match status" value="1"/>
</dbReference>
<feature type="zinc finger region" description="CR-type" evidence="15">
    <location>
        <begin position="138"/>
        <end position="216"/>
    </location>
</feature>
<evidence type="ECO:0000259" key="18">
    <source>
        <dbReference type="PROSITE" id="PS51188"/>
    </source>
</evidence>
<keyword evidence="9 14" id="KW-0346">Stress response</keyword>
<dbReference type="InterPro" id="IPR036410">
    <property type="entry name" value="HSP_DnaJ_Cys-rich_dom_sf"/>
</dbReference>
<dbReference type="OrthoDB" id="9779889at2"/>
<dbReference type="Gene3D" id="2.60.260.20">
    <property type="entry name" value="Urease metallochaperone UreE, N-terminal domain"/>
    <property type="match status" value="2"/>
</dbReference>
<dbReference type="NCBIfam" id="TIGR02349">
    <property type="entry name" value="DnaJ_bact"/>
    <property type="match status" value="1"/>
</dbReference>
<feature type="repeat" description="CXXCXGXG motif" evidence="14">
    <location>
        <begin position="190"/>
        <end position="197"/>
    </location>
</feature>
<dbReference type="Gene3D" id="1.10.287.110">
    <property type="entry name" value="DnaJ domain"/>
    <property type="match status" value="1"/>
</dbReference>
<feature type="region of interest" description="Disordered" evidence="16">
    <location>
        <begin position="357"/>
        <end position="379"/>
    </location>
</feature>
<comment type="cofactor">
    <cofactor evidence="14">
        <name>Zn(2+)</name>
        <dbReference type="ChEBI" id="CHEBI:29105"/>
    </cofactor>
    <text evidence="14">Binds 2 Zn(2+) ions per monomer.</text>
</comment>
<dbReference type="SUPFAM" id="SSF46565">
    <property type="entry name" value="Chaperone J-domain"/>
    <property type="match status" value="1"/>
</dbReference>
<feature type="domain" description="CR-type" evidence="18">
    <location>
        <begin position="138"/>
        <end position="216"/>
    </location>
</feature>
<dbReference type="PROSITE" id="PS50076">
    <property type="entry name" value="DNAJ_2"/>
    <property type="match status" value="1"/>
</dbReference>
<evidence type="ECO:0000256" key="13">
    <source>
        <dbReference type="ARBA" id="ARBA00067609"/>
    </source>
</evidence>
<dbReference type="GO" id="GO:0009408">
    <property type="term" value="P:response to heat"/>
    <property type="evidence" value="ECO:0007669"/>
    <property type="project" value="InterPro"/>
</dbReference>
<feature type="binding site" evidence="14">
    <location>
        <position position="171"/>
    </location>
    <ligand>
        <name>Zn(2+)</name>
        <dbReference type="ChEBI" id="CHEBI:29105"/>
        <label>2</label>
    </ligand>
</feature>
<keyword evidence="5 14" id="KW-0479">Metal-binding</keyword>
<feature type="repeat" description="CXXCXGXG motif" evidence="14">
    <location>
        <begin position="168"/>
        <end position="175"/>
    </location>
</feature>
<feature type="binding site" evidence="14">
    <location>
        <position position="190"/>
    </location>
    <ligand>
        <name>Zn(2+)</name>
        <dbReference type="ChEBI" id="CHEBI:29105"/>
        <label>2</label>
    </ligand>
</feature>
<evidence type="ECO:0000256" key="14">
    <source>
        <dbReference type="HAMAP-Rule" id="MF_01152"/>
    </source>
</evidence>
<organism evidence="19 20">
    <name type="scientific">Candidatus Odyssella acanthamoebae</name>
    <dbReference type="NCBI Taxonomy" id="91604"/>
    <lineage>
        <taxon>Bacteria</taxon>
        <taxon>Pseudomonadati</taxon>
        <taxon>Pseudomonadota</taxon>
        <taxon>Alphaproteobacteria</taxon>
        <taxon>Holosporales</taxon>
        <taxon>Candidatus Paracaedibacteraceae</taxon>
        <taxon>Candidatus Odyssella</taxon>
    </lineage>
</organism>
<dbReference type="eggNOG" id="COG0484">
    <property type="taxonomic scope" value="Bacteria"/>
</dbReference>
<comment type="domain">
    <text evidence="14">The J domain is necessary and sufficient to stimulate DnaK ATPase activity. Zinc center 1 plays an important role in the autonomous, DnaK-independent chaperone activity of DnaJ. Zinc center 2 is essential for interaction with DnaK and for DnaJ activity.</text>
</comment>
<evidence type="ECO:0000313" key="20">
    <source>
        <dbReference type="Proteomes" id="UP000028926"/>
    </source>
</evidence>
<dbReference type="GO" id="GO:0031072">
    <property type="term" value="F:heat shock protein binding"/>
    <property type="evidence" value="ECO:0007669"/>
    <property type="project" value="InterPro"/>
</dbReference>
<dbReference type="FunFam" id="2.10.230.10:FF:000002">
    <property type="entry name" value="Molecular chaperone DnaJ"/>
    <property type="match status" value="1"/>
</dbReference>
<protein>
    <recommendedName>
        <fullName evidence="13 14">Chaperone protein DnaJ</fullName>
    </recommendedName>
</protein>
<feature type="repeat" description="CXXCXGXG motif" evidence="14">
    <location>
        <begin position="151"/>
        <end position="158"/>
    </location>
</feature>
<feature type="compositionally biased region" description="Polar residues" evidence="16">
    <location>
        <begin position="357"/>
        <end position="368"/>
    </location>
</feature>
<sequence>MSKRDLYEVLGVKKTASGDEIKKAYRKLAMKHHPDKNPGDKAAEEKFREATDAYDILKDDQKRAAYDRFGHSAFDQNMGGRQNGGGAGFGGFDFTSSFADIFDEMFGEGSGRRQAEATMRGADIRYDLEITLEEAFHGTTAKIRYLVAAQCDGCKGSGSEDGSAPVKCKSCQGRGRVRAQQGFFTVERTCPVCHGAGESIEKPCKTCHGSGRQRREKIIDVKIPAGVDDGTRIRVSGAGEAGLRGAVAGDLYVFVSIRRHKFFKRQGGNIFCRIPIHMTTAALGGEIDVPTIDGGKAKMKIPPGTQSGHQFRLKAKGMSVMRSDHRGDMYVEAAVETPQNLSKKQRELLEEFANISTHESNSPESTGFFQKVKDLWSGK</sequence>
<dbReference type="KEGG" id="paca:ID47_04645"/>
<evidence type="ECO:0000256" key="15">
    <source>
        <dbReference type="PROSITE-ProRule" id="PRU00546"/>
    </source>
</evidence>
<comment type="subcellular location">
    <subcellularLocation>
        <location evidence="1 14">Cytoplasm</location>
    </subcellularLocation>
</comment>
<evidence type="ECO:0000256" key="16">
    <source>
        <dbReference type="SAM" id="MobiDB-lite"/>
    </source>
</evidence>
<gene>
    <name evidence="14" type="primary">dnaJ</name>
    <name evidence="19" type="ORF">ID47_04645</name>
</gene>
<dbReference type="CDD" id="cd10719">
    <property type="entry name" value="DnaJ_zf"/>
    <property type="match status" value="1"/>
</dbReference>
<feature type="binding site" evidence="14">
    <location>
        <position position="207"/>
    </location>
    <ligand>
        <name>Zn(2+)</name>
        <dbReference type="ChEBI" id="CHEBI:29105"/>
        <label>1</label>
    </ligand>
</feature>
<accession>A0A077AVV7</accession>